<sequence>MVRSVFNISGEPPKSDTDPQTEAEPRPARRKPMVRGGAASEKYIAAATRGGGERSYQDIPVNQVTQSPINDRIDVNEDIESLIQSIRENGQQIPVIVRHARGDMPYEIVVGRRRLAAIKAIGQPTIKAFVTRMDDREAFITQGIENTARLETSYIERARAASLAIDADFSQTDVSEFLNISQTLMSFMIKTYQNVGEDVVVAIGPARGIGRRKWDSLHQEMKRKLLSQEVVLAMVDTSIKDSADRFEAVLAAVKAWKASPESTSQKESNAPVTRSYMAGQVRQTRRPRELRIKIGRKASHDLLERIERAIARELENDDNKGGYSSD</sequence>
<comment type="similarity">
    <text evidence="1">Belongs to the ParB family.</text>
</comment>
<dbReference type="STRING" id="321339.SAMN05444340_12226"/>
<gene>
    <name evidence="4" type="ORF">SAMN05444340_12226</name>
</gene>
<protein>
    <submittedName>
        <fullName evidence="4">Chromosome partitioning protein, ParB family</fullName>
    </submittedName>
</protein>
<dbReference type="RefSeq" id="WP_089885844.1">
    <property type="nucleotide sequence ID" value="NZ_FNPF01000022.1"/>
</dbReference>
<dbReference type="PANTHER" id="PTHR33375:SF1">
    <property type="entry name" value="CHROMOSOME-PARTITIONING PROTEIN PARB-RELATED"/>
    <property type="match status" value="1"/>
</dbReference>
<dbReference type="CDD" id="cd16405">
    <property type="entry name" value="RepB_like_N"/>
    <property type="match status" value="1"/>
</dbReference>
<dbReference type="NCBIfam" id="TIGR00180">
    <property type="entry name" value="parB_part"/>
    <property type="match status" value="1"/>
</dbReference>
<organism evidence="4 5">
    <name type="scientific">Citreimonas salinaria</name>
    <dbReference type="NCBI Taxonomy" id="321339"/>
    <lineage>
        <taxon>Bacteria</taxon>
        <taxon>Pseudomonadati</taxon>
        <taxon>Pseudomonadota</taxon>
        <taxon>Alphaproteobacteria</taxon>
        <taxon>Rhodobacterales</taxon>
        <taxon>Roseobacteraceae</taxon>
        <taxon>Citreimonas</taxon>
    </lineage>
</organism>
<reference evidence="4 5" key="1">
    <citation type="submission" date="2016-10" db="EMBL/GenBank/DDBJ databases">
        <authorList>
            <person name="de Groot N.N."/>
        </authorList>
    </citation>
    <scope>NUCLEOTIDE SEQUENCE [LARGE SCALE GENOMIC DNA]</scope>
    <source>
        <strain evidence="4 5">DSM 26880</strain>
    </source>
</reference>
<dbReference type="GO" id="GO:0005694">
    <property type="term" value="C:chromosome"/>
    <property type="evidence" value="ECO:0007669"/>
    <property type="project" value="TreeGrafter"/>
</dbReference>
<dbReference type="EMBL" id="FNPF01000022">
    <property type="protein sequence ID" value="SDY86004.1"/>
    <property type="molecule type" value="Genomic_DNA"/>
</dbReference>
<dbReference type="Gene3D" id="1.10.10.2830">
    <property type="match status" value="1"/>
</dbReference>
<dbReference type="PANTHER" id="PTHR33375">
    <property type="entry name" value="CHROMOSOME-PARTITIONING PROTEIN PARB-RELATED"/>
    <property type="match status" value="1"/>
</dbReference>
<dbReference type="SMART" id="SM00470">
    <property type="entry name" value="ParB"/>
    <property type="match status" value="1"/>
</dbReference>
<feature type="domain" description="ParB-like N-terminal" evidence="3">
    <location>
        <begin position="57"/>
        <end position="147"/>
    </location>
</feature>
<name>A0A1H3NB69_9RHOB</name>
<evidence type="ECO:0000259" key="3">
    <source>
        <dbReference type="SMART" id="SM00470"/>
    </source>
</evidence>
<dbReference type="GO" id="GO:0003677">
    <property type="term" value="F:DNA binding"/>
    <property type="evidence" value="ECO:0007669"/>
    <property type="project" value="InterPro"/>
</dbReference>
<dbReference type="InterPro" id="IPR003115">
    <property type="entry name" value="ParB_N"/>
</dbReference>
<dbReference type="InterPro" id="IPR037972">
    <property type="entry name" value="RepB_N"/>
</dbReference>
<feature type="region of interest" description="Disordered" evidence="2">
    <location>
        <begin position="260"/>
        <end position="284"/>
    </location>
</feature>
<feature type="compositionally biased region" description="Basic and acidic residues" evidence="2">
    <location>
        <begin position="13"/>
        <end position="27"/>
    </location>
</feature>
<dbReference type="SUPFAM" id="SSF109709">
    <property type="entry name" value="KorB DNA-binding domain-like"/>
    <property type="match status" value="1"/>
</dbReference>
<accession>A0A1H3NB69</accession>
<dbReference type="Proteomes" id="UP000199286">
    <property type="component" value="Unassembled WGS sequence"/>
</dbReference>
<proteinExistence type="inferred from homology"/>
<evidence type="ECO:0000256" key="2">
    <source>
        <dbReference type="SAM" id="MobiDB-lite"/>
    </source>
</evidence>
<dbReference type="AlphaFoldDB" id="A0A1H3NB69"/>
<dbReference type="InterPro" id="IPR004437">
    <property type="entry name" value="ParB/RepB/Spo0J"/>
</dbReference>
<evidence type="ECO:0000256" key="1">
    <source>
        <dbReference type="ARBA" id="ARBA00006295"/>
    </source>
</evidence>
<feature type="region of interest" description="Disordered" evidence="2">
    <location>
        <begin position="1"/>
        <end position="43"/>
    </location>
</feature>
<dbReference type="Pfam" id="PF02195">
    <property type="entry name" value="ParB_N"/>
    <property type="match status" value="1"/>
</dbReference>
<dbReference type="GO" id="GO:0007059">
    <property type="term" value="P:chromosome segregation"/>
    <property type="evidence" value="ECO:0007669"/>
    <property type="project" value="TreeGrafter"/>
</dbReference>
<evidence type="ECO:0000313" key="4">
    <source>
        <dbReference type="EMBL" id="SDY86004.1"/>
    </source>
</evidence>
<keyword evidence="5" id="KW-1185">Reference proteome</keyword>
<dbReference type="InterPro" id="IPR036086">
    <property type="entry name" value="ParB/Sulfiredoxin_sf"/>
</dbReference>
<feature type="compositionally biased region" description="Polar residues" evidence="2">
    <location>
        <begin position="260"/>
        <end position="272"/>
    </location>
</feature>
<dbReference type="OrthoDB" id="7908920at2"/>
<dbReference type="Gene3D" id="3.90.1530.30">
    <property type="match status" value="1"/>
</dbReference>
<evidence type="ECO:0000313" key="5">
    <source>
        <dbReference type="Proteomes" id="UP000199286"/>
    </source>
</evidence>
<dbReference type="SUPFAM" id="SSF110849">
    <property type="entry name" value="ParB/Sulfiredoxin"/>
    <property type="match status" value="1"/>
</dbReference>
<dbReference type="InterPro" id="IPR050336">
    <property type="entry name" value="Chromosome_partition/occlusion"/>
</dbReference>